<dbReference type="InterPro" id="IPR034593">
    <property type="entry name" value="DgoD-like"/>
</dbReference>
<dbReference type="EMBL" id="SOEZ01000070">
    <property type="protein sequence ID" value="TFB47811.1"/>
    <property type="molecule type" value="Genomic_DNA"/>
</dbReference>
<dbReference type="SFLD" id="SFLDG00179">
    <property type="entry name" value="mandelate_racemase"/>
    <property type="match status" value="1"/>
</dbReference>
<dbReference type="SFLD" id="SFLDS00001">
    <property type="entry name" value="Enolase"/>
    <property type="match status" value="1"/>
</dbReference>
<dbReference type="SUPFAM" id="SSF51604">
    <property type="entry name" value="Enolase C-terminal domain-like"/>
    <property type="match status" value="1"/>
</dbReference>
<evidence type="ECO:0000313" key="2">
    <source>
        <dbReference type="EMBL" id="TFB47811.1"/>
    </source>
</evidence>
<dbReference type="AlphaFoldDB" id="A0A4R8UD37"/>
<dbReference type="InterPro" id="IPR029017">
    <property type="entry name" value="Enolase-like_N"/>
</dbReference>
<comment type="caution">
    <text evidence="2">The sequence shown here is derived from an EMBL/GenBank/DDBJ whole genome shotgun (WGS) entry which is preliminary data.</text>
</comment>
<proteinExistence type="predicted"/>
<dbReference type="InterPro" id="IPR029065">
    <property type="entry name" value="Enolase_C-like"/>
</dbReference>
<gene>
    <name evidence="2" type="ORF">E3O23_14485</name>
</gene>
<accession>A0A4R8UD37</accession>
<dbReference type="InterPro" id="IPR013342">
    <property type="entry name" value="Mandelate_racemase_C"/>
</dbReference>
<feature type="domain" description="Mandelate racemase/muconate lactonizing enzyme C-terminal" evidence="1">
    <location>
        <begin position="144"/>
        <end position="246"/>
    </location>
</feature>
<dbReference type="OrthoDB" id="9802699at2"/>
<dbReference type="Gene3D" id="3.30.390.10">
    <property type="entry name" value="Enolase-like, N-terminal domain"/>
    <property type="match status" value="1"/>
</dbReference>
<dbReference type="InterPro" id="IPR036849">
    <property type="entry name" value="Enolase-like_C_sf"/>
</dbReference>
<dbReference type="InterPro" id="IPR013341">
    <property type="entry name" value="Mandelate_racemase_N_dom"/>
</dbReference>
<dbReference type="Proteomes" id="UP000297866">
    <property type="component" value="Unassembled WGS sequence"/>
</dbReference>
<dbReference type="Pfam" id="PF13378">
    <property type="entry name" value="MR_MLE_C"/>
    <property type="match status" value="1"/>
</dbReference>
<dbReference type="PANTHER" id="PTHR48080">
    <property type="entry name" value="D-GALACTONATE DEHYDRATASE-RELATED"/>
    <property type="match status" value="1"/>
</dbReference>
<reference evidence="2 3" key="1">
    <citation type="submission" date="2019-03" db="EMBL/GenBank/DDBJ databases">
        <title>Genomics of glacier-inhabiting Cryobacterium strains.</title>
        <authorList>
            <person name="Liu Q."/>
            <person name="Xin Y.-H."/>
        </authorList>
    </citation>
    <scope>NUCLEOTIDE SEQUENCE [LARGE SCALE GENOMIC DNA]</scope>
    <source>
        <strain evidence="2 3">Sr47</strain>
    </source>
</reference>
<protein>
    <submittedName>
        <fullName evidence="2">Mandelate racemase/muconate lactonizing enzyme family protein</fullName>
    </submittedName>
</protein>
<dbReference type="CDD" id="cd03316">
    <property type="entry name" value="MR_like"/>
    <property type="match status" value="1"/>
</dbReference>
<dbReference type="SUPFAM" id="SSF54826">
    <property type="entry name" value="Enolase N-terminal domain-like"/>
    <property type="match status" value="1"/>
</dbReference>
<keyword evidence="3" id="KW-1185">Reference proteome</keyword>
<dbReference type="Gene3D" id="3.20.20.120">
    <property type="entry name" value="Enolase-like C-terminal domain"/>
    <property type="match status" value="1"/>
</dbReference>
<evidence type="ECO:0000313" key="3">
    <source>
        <dbReference type="Proteomes" id="UP000297866"/>
    </source>
</evidence>
<sequence>MRIDAIDFFYLSMPEITLEADGSQDALLVRLEAGGNVGWGECEASPLTSIAAYVAPRSHGVCQPVSASVLGEQLNSPTDIARISALVQRNSMDLLQAPHTYSGIEMAMWDALGKERGLPAWKMLGYSATHAKTPYASMLFGETPAETFEHVRAATARGFRAVKVGWGGFGEGTVAADAEHLAAARDALGRDGILLVDAGQIWVENTALALERLDALESQHVTWLEEPFLPDAYSAYSAFAERSPRVRLAGGEGAHNERMAINLIDYGKVGFVQIDCGRIGGLGAAKKVAEHAVASGVTYVNHTFTSHLALSASLQPFAGLAEHRICEYPVEPKQLAIDITVNTLDIDDNGTIHAPNAPGLGIEVNTAAIARYAVPVEIKVAGRTLFSSSTAL</sequence>
<dbReference type="Pfam" id="PF02746">
    <property type="entry name" value="MR_MLE_N"/>
    <property type="match status" value="1"/>
</dbReference>
<evidence type="ECO:0000259" key="1">
    <source>
        <dbReference type="SMART" id="SM00922"/>
    </source>
</evidence>
<dbReference type="SMART" id="SM00922">
    <property type="entry name" value="MR_MLE"/>
    <property type="match status" value="1"/>
</dbReference>
<organism evidence="2 3">
    <name type="scientific">Cryobacterium tagatosivorans</name>
    <dbReference type="NCBI Taxonomy" id="1259199"/>
    <lineage>
        <taxon>Bacteria</taxon>
        <taxon>Bacillati</taxon>
        <taxon>Actinomycetota</taxon>
        <taxon>Actinomycetes</taxon>
        <taxon>Micrococcales</taxon>
        <taxon>Microbacteriaceae</taxon>
        <taxon>Cryobacterium</taxon>
    </lineage>
</organism>
<name>A0A4R8UD37_9MICO</name>